<dbReference type="OrthoDB" id="6749511at2759"/>
<accession>A0A9N9X4Z1</accession>
<evidence type="ECO:0000313" key="3">
    <source>
        <dbReference type="Proteomes" id="UP001153737"/>
    </source>
</evidence>
<evidence type="ECO:0000313" key="2">
    <source>
        <dbReference type="EMBL" id="CAG9823981.1"/>
    </source>
</evidence>
<evidence type="ECO:0000256" key="1">
    <source>
        <dbReference type="SAM" id="MobiDB-lite"/>
    </source>
</evidence>
<reference evidence="2" key="1">
    <citation type="submission" date="2022-01" db="EMBL/GenBank/DDBJ databases">
        <authorList>
            <person name="King R."/>
        </authorList>
    </citation>
    <scope>NUCLEOTIDE SEQUENCE</scope>
</reference>
<gene>
    <name evidence="2" type="ORF">PHAECO_LOCUS11330</name>
</gene>
<dbReference type="AlphaFoldDB" id="A0A9N9X4Z1"/>
<sequence>MAGKPDLSAGPGVQNVVVYVSNDNFAQAYTVGQQNVPQNAHLLHNAAYGNPPSMAPSLGPPKTFQEKHSLKPPEYSSSEQVQQQGGYFASVISQGYANNVNYPNGAVLKSYGNGEVLSVDRQAVPVKVREDCDTYVDSGYVTVMGAEGAPHSVRCDSARSETAESSCSSLSSADEGLVIVQNQPPAAEMVVYEGGGVNSRSSGVVVALGGPHIAPQTLNGGPLVGTLGPVQKQCVMVPVGWKRLLNNGCIIYIRYLFIQKFI</sequence>
<proteinExistence type="predicted"/>
<protein>
    <submittedName>
        <fullName evidence="2">Uncharacterized protein</fullName>
    </submittedName>
</protein>
<dbReference type="EMBL" id="OU896713">
    <property type="protein sequence ID" value="CAG9823981.1"/>
    <property type="molecule type" value="Genomic_DNA"/>
</dbReference>
<feature type="region of interest" description="Disordered" evidence="1">
    <location>
        <begin position="49"/>
        <end position="76"/>
    </location>
</feature>
<reference evidence="2" key="2">
    <citation type="submission" date="2022-10" db="EMBL/GenBank/DDBJ databases">
        <authorList>
            <consortium name="ENA_rothamsted_submissions"/>
            <consortium name="culmorum"/>
            <person name="King R."/>
        </authorList>
    </citation>
    <scope>NUCLEOTIDE SEQUENCE</scope>
</reference>
<name>A0A9N9X4Z1_PHACE</name>
<organism evidence="2 3">
    <name type="scientific">Phaedon cochleariae</name>
    <name type="common">Mustard beetle</name>
    <dbReference type="NCBI Taxonomy" id="80249"/>
    <lineage>
        <taxon>Eukaryota</taxon>
        <taxon>Metazoa</taxon>
        <taxon>Ecdysozoa</taxon>
        <taxon>Arthropoda</taxon>
        <taxon>Hexapoda</taxon>
        <taxon>Insecta</taxon>
        <taxon>Pterygota</taxon>
        <taxon>Neoptera</taxon>
        <taxon>Endopterygota</taxon>
        <taxon>Coleoptera</taxon>
        <taxon>Polyphaga</taxon>
        <taxon>Cucujiformia</taxon>
        <taxon>Chrysomeloidea</taxon>
        <taxon>Chrysomelidae</taxon>
        <taxon>Chrysomelinae</taxon>
        <taxon>Chrysomelini</taxon>
        <taxon>Phaedon</taxon>
    </lineage>
</organism>
<dbReference type="Proteomes" id="UP001153737">
    <property type="component" value="Chromosome 7"/>
</dbReference>
<keyword evidence="3" id="KW-1185">Reference proteome</keyword>